<dbReference type="InterPro" id="IPR036249">
    <property type="entry name" value="Thioredoxin-like_sf"/>
</dbReference>
<dbReference type="RefSeq" id="WP_055533451.1">
    <property type="nucleotide sequence ID" value="NZ_CP023695.1"/>
</dbReference>
<dbReference type="AlphaFoldDB" id="A0A5J6HR95"/>
<dbReference type="KEGG" id="salw:CP975_30785"/>
<accession>A0A5J6HR95</accession>
<sequence length="129" mass="13614">MSPVVSIGAAARRPCTLVVCRGCCCGDVRKNPGIDHAWQLERLRSAAAASRGRFAVRTSECLGPCGQANIVVVQPSYEGRRRGGRAAWVGFVTDDESLEQILAWAEAGGPGLAEPSPTLALQLVDPRAV</sequence>
<keyword evidence="2" id="KW-1185">Reference proteome</keyword>
<dbReference type="SUPFAM" id="SSF52833">
    <property type="entry name" value="Thioredoxin-like"/>
    <property type="match status" value="1"/>
</dbReference>
<dbReference type="EMBL" id="CP023695">
    <property type="protein sequence ID" value="QEV21344.1"/>
    <property type="molecule type" value="Genomic_DNA"/>
</dbReference>
<organism evidence="1 2">
    <name type="scientific">Streptomyces alboniger</name>
    <dbReference type="NCBI Taxonomy" id="132473"/>
    <lineage>
        <taxon>Bacteria</taxon>
        <taxon>Bacillati</taxon>
        <taxon>Actinomycetota</taxon>
        <taxon>Actinomycetes</taxon>
        <taxon>Kitasatosporales</taxon>
        <taxon>Streptomycetaceae</taxon>
        <taxon>Streptomyces</taxon>
        <taxon>Streptomyces aurantiacus group</taxon>
    </lineage>
</organism>
<protein>
    <submittedName>
        <fullName evidence="1">(2Fe-2S) ferredoxin domain-containing protein</fullName>
    </submittedName>
</protein>
<evidence type="ECO:0000313" key="2">
    <source>
        <dbReference type="Proteomes" id="UP000326553"/>
    </source>
</evidence>
<dbReference type="Proteomes" id="UP000326553">
    <property type="component" value="Chromosome"/>
</dbReference>
<evidence type="ECO:0000313" key="1">
    <source>
        <dbReference type="EMBL" id="QEV21344.1"/>
    </source>
</evidence>
<reference evidence="1 2" key="1">
    <citation type="submission" date="2017-09" db="EMBL/GenBank/DDBJ databases">
        <authorList>
            <person name="Lee N."/>
            <person name="Cho B.-K."/>
        </authorList>
    </citation>
    <scope>NUCLEOTIDE SEQUENCE [LARGE SCALE GENOMIC DNA]</scope>
    <source>
        <strain evidence="1 2">ATCC 12461</strain>
    </source>
</reference>
<dbReference type="Gene3D" id="3.40.30.10">
    <property type="entry name" value="Glutaredoxin"/>
    <property type="match status" value="1"/>
</dbReference>
<gene>
    <name evidence="1" type="ORF">CP975_30785</name>
</gene>
<dbReference type="CDD" id="cd02980">
    <property type="entry name" value="TRX_Fd_family"/>
    <property type="match status" value="1"/>
</dbReference>
<dbReference type="OrthoDB" id="3295094at2"/>
<name>A0A5J6HR95_STRAD</name>
<proteinExistence type="predicted"/>